<organism evidence="1 2">
    <name type="scientific">Nepenthes gracilis</name>
    <name type="common">Slender pitcher plant</name>
    <dbReference type="NCBI Taxonomy" id="150966"/>
    <lineage>
        <taxon>Eukaryota</taxon>
        <taxon>Viridiplantae</taxon>
        <taxon>Streptophyta</taxon>
        <taxon>Embryophyta</taxon>
        <taxon>Tracheophyta</taxon>
        <taxon>Spermatophyta</taxon>
        <taxon>Magnoliopsida</taxon>
        <taxon>eudicotyledons</taxon>
        <taxon>Gunneridae</taxon>
        <taxon>Pentapetalae</taxon>
        <taxon>Caryophyllales</taxon>
        <taxon>Nepenthaceae</taxon>
        <taxon>Nepenthes</taxon>
    </lineage>
</organism>
<evidence type="ECO:0000313" key="1">
    <source>
        <dbReference type="EMBL" id="GMH19566.1"/>
    </source>
</evidence>
<sequence length="66" mass="7030">MVYSCCGGGLVFTAAVDCICSPVQSMDGGLSETFYWLFLRMGLGLRCAAVMCCVEMQSAVSMVLNC</sequence>
<comment type="caution">
    <text evidence="1">The sequence shown here is derived from an EMBL/GenBank/DDBJ whole genome shotgun (WGS) entry which is preliminary data.</text>
</comment>
<reference evidence="1" key="1">
    <citation type="submission" date="2023-05" db="EMBL/GenBank/DDBJ databases">
        <title>Nepenthes gracilis genome sequencing.</title>
        <authorList>
            <person name="Fukushima K."/>
        </authorList>
    </citation>
    <scope>NUCLEOTIDE SEQUENCE</scope>
    <source>
        <strain evidence="1">SING2019-196</strain>
    </source>
</reference>
<protein>
    <submittedName>
        <fullName evidence="1">Uncharacterized protein</fullName>
    </submittedName>
</protein>
<dbReference type="EMBL" id="BSYO01000021">
    <property type="protein sequence ID" value="GMH19566.1"/>
    <property type="molecule type" value="Genomic_DNA"/>
</dbReference>
<name>A0AAD3T0W5_NEPGR</name>
<gene>
    <name evidence="1" type="ORF">Nepgr_021407</name>
</gene>
<keyword evidence="2" id="KW-1185">Reference proteome</keyword>
<evidence type="ECO:0000313" key="2">
    <source>
        <dbReference type="Proteomes" id="UP001279734"/>
    </source>
</evidence>
<dbReference type="AlphaFoldDB" id="A0AAD3T0W5"/>
<dbReference type="Proteomes" id="UP001279734">
    <property type="component" value="Unassembled WGS sequence"/>
</dbReference>
<proteinExistence type="predicted"/>
<accession>A0AAD3T0W5</accession>